<gene>
    <name evidence="5" type="primary">xni</name>
    <name evidence="5" type="ORF">Q3O60_01720</name>
</gene>
<organism evidence="5 6">
    <name type="scientific">Alkalimonas collagenimarina</name>
    <dbReference type="NCBI Taxonomy" id="400390"/>
    <lineage>
        <taxon>Bacteria</taxon>
        <taxon>Pseudomonadati</taxon>
        <taxon>Pseudomonadota</taxon>
        <taxon>Gammaproteobacteria</taxon>
        <taxon>Alkalimonas</taxon>
    </lineage>
</organism>
<dbReference type="InterPro" id="IPR002421">
    <property type="entry name" value="5-3_exonuclease"/>
</dbReference>
<sequence length="276" mass="31053">MTHLVLIDALNLIRRLYAVQERPYLPLPDQLNASTRQQIVQNTWHALEKALLGIIHSCQPTHLLVVFDSPEPTWRHQLYPAYKANRSPMPELLQSALTELCQRIEAMGIQHVKMPGFEADDIIASLASKMRQHQQQVTVVSTDKGYLSLLDSGVTIYDHFRRESVSEAAITQKFGLPSHRLIRYWSLVGDSTNNISGVPGIGPKTALDLLALGDTFNDIMQHPDCPKAMMNKLAEHKADILTFMQLFQPRCDIETGLNLQQLRYPQTSLPAEGSHG</sequence>
<dbReference type="Gene3D" id="3.40.50.1010">
    <property type="entry name" value="5'-nuclease"/>
    <property type="match status" value="1"/>
</dbReference>
<dbReference type="Gene3D" id="1.10.150.20">
    <property type="entry name" value="5' to 3' exonuclease, C-terminal subdomain"/>
    <property type="match status" value="1"/>
</dbReference>
<evidence type="ECO:0000313" key="5">
    <source>
        <dbReference type="EMBL" id="MDP4534904.1"/>
    </source>
</evidence>
<evidence type="ECO:0000256" key="2">
    <source>
        <dbReference type="ARBA" id="ARBA00022801"/>
    </source>
</evidence>
<dbReference type="InterPro" id="IPR038969">
    <property type="entry name" value="FEN"/>
</dbReference>
<dbReference type="SMART" id="SM00475">
    <property type="entry name" value="53EXOc"/>
    <property type="match status" value="1"/>
</dbReference>
<keyword evidence="2 5" id="KW-0378">Hydrolase</keyword>
<proteinExistence type="predicted"/>
<comment type="caution">
    <text evidence="5">The sequence shown here is derived from an EMBL/GenBank/DDBJ whole genome shotgun (WGS) entry which is preliminary data.</text>
</comment>
<dbReference type="InterPro" id="IPR020045">
    <property type="entry name" value="DNA_polI_H3TH"/>
</dbReference>
<dbReference type="NCBIfam" id="NF007017">
    <property type="entry name" value="PRK09482.1"/>
    <property type="match status" value="1"/>
</dbReference>
<dbReference type="CDD" id="cd09859">
    <property type="entry name" value="PIN_53EXO"/>
    <property type="match status" value="1"/>
</dbReference>
<dbReference type="RefSeq" id="WP_305892171.1">
    <property type="nucleotide sequence ID" value="NZ_JAUZVZ010000002.1"/>
</dbReference>
<evidence type="ECO:0000256" key="3">
    <source>
        <dbReference type="ARBA" id="ARBA00023125"/>
    </source>
</evidence>
<accession>A0ABT9GV28</accession>
<keyword evidence="6" id="KW-1185">Reference proteome</keyword>
<dbReference type="PANTHER" id="PTHR42646">
    <property type="entry name" value="FLAP ENDONUCLEASE XNI"/>
    <property type="match status" value="1"/>
</dbReference>
<dbReference type="InterPro" id="IPR036279">
    <property type="entry name" value="5-3_exonuclease_C_sf"/>
</dbReference>
<name>A0ABT9GV28_9GAMM</name>
<feature type="domain" description="5'-3' exonuclease" evidence="4">
    <location>
        <begin position="2"/>
        <end position="265"/>
    </location>
</feature>
<dbReference type="Pfam" id="PF02739">
    <property type="entry name" value="5_3_exonuc_N"/>
    <property type="match status" value="1"/>
</dbReference>
<dbReference type="SMART" id="SM00279">
    <property type="entry name" value="HhH2"/>
    <property type="match status" value="1"/>
</dbReference>
<evidence type="ECO:0000256" key="1">
    <source>
        <dbReference type="ARBA" id="ARBA00022722"/>
    </source>
</evidence>
<dbReference type="GO" id="GO:0004519">
    <property type="term" value="F:endonuclease activity"/>
    <property type="evidence" value="ECO:0007669"/>
    <property type="project" value="UniProtKB-KW"/>
</dbReference>
<dbReference type="InterPro" id="IPR020046">
    <property type="entry name" value="5-3_exonucl_a-hlix_arch_N"/>
</dbReference>
<dbReference type="SUPFAM" id="SSF88723">
    <property type="entry name" value="PIN domain-like"/>
    <property type="match status" value="1"/>
</dbReference>
<dbReference type="Pfam" id="PF01367">
    <property type="entry name" value="5_3_exonuc"/>
    <property type="match status" value="1"/>
</dbReference>
<evidence type="ECO:0000313" key="6">
    <source>
        <dbReference type="Proteomes" id="UP001231616"/>
    </source>
</evidence>
<keyword evidence="1" id="KW-0540">Nuclease</keyword>
<reference evidence="5 6" key="1">
    <citation type="submission" date="2023-08" db="EMBL/GenBank/DDBJ databases">
        <authorList>
            <person name="Joshi A."/>
            <person name="Thite S."/>
        </authorList>
    </citation>
    <scope>NUCLEOTIDE SEQUENCE [LARGE SCALE GENOMIC DNA]</scope>
    <source>
        <strain evidence="5 6">AC40</strain>
    </source>
</reference>
<dbReference type="PANTHER" id="PTHR42646:SF2">
    <property type="entry name" value="5'-3' EXONUCLEASE FAMILY PROTEIN"/>
    <property type="match status" value="1"/>
</dbReference>
<dbReference type="Proteomes" id="UP001231616">
    <property type="component" value="Unassembled WGS sequence"/>
</dbReference>
<dbReference type="InterPro" id="IPR029060">
    <property type="entry name" value="PIN-like_dom_sf"/>
</dbReference>
<dbReference type="EC" id="3.1.-.-" evidence="5"/>
<keyword evidence="5" id="KW-0255">Endonuclease</keyword>
<protein>
    <submittedName>
        <fullName evidence="5">Flap endonuclease Xni</fullName>
        <ecNumber evidence="5">3.1.-.-</ecNumber>
    </submittedName>
</protein>
<dbReference type="EMBL" id="JAUZVZ010000002">
    <property type="protein sequence ID" value="MDP4534904.1"/>
    <property type="molecule type" value="Genomic_DNA"/>
</dbReference>
<dbReference type="CDD" id="cd09898">
    <property type="entry name" value="H3TH_53EXO"/>
    <property type="match status" value="1"/>
</dbReference>
<dbReference type="SUPFAM" id="SSF47807">
    <property type="entry name" value="5' to 3' exonuclease, C-terminal subdomain"/>
    <property type="match status" value="1"/>
</dbReference>
<evidence type="ECO:0000259" key="4">
    <source>
        <dbReference type="SMART" id="SM00475"/>
    </source>
</evidence>
<keyword evidence="3" id="KW-0238">DNA-binding</keyword>
<dbReference type="GO" id="GO:0016787">
    <property type="term" value="F:hydrolase activity"/>
    <property type="evidence" value="ECO:0007669"/>
    <property type="project" value="UniProtKB-KW"/>
</dbReference>
<dbReference type="InterPro" id="IPR008918">
    <property type="entry name" value="HhH2"/>
</dbReference>